<organism evidence="7 8">
    <name type="scientific">Solanum commersonii</name>
    <name type="common">Commerson's wild potato</name>
    <name type="synonym">Commerson's nightshade</name>
    <dbReference type="NCBI Taxonomy" id="4109"/>
    <lineage>
        <taxon>Eukaryota</taxon>
        <taxon>Viridiplantae</taxon>
        <taxon>Streptophyta</taxon>
        <taxon>Embryophyta</taxon>
        <taxon>Tracheophyta</taxon>
        <taxon>Spermatophyta</taxon>
        <taxon>Magnoliopsida</taxon>
        <taxon>eudicotyledons</taxon>
        <taxon>Gunneridae</taxon>
        <taxon>Pentapetalae</taxon>
        <taxon>asterids</taxon>
        <taxon>lamiids</taxon>
        <taxon>Solanales</taxon>
        <taxon>Solanaceae</taxon>
        <taxon>Solanoideae</taxon>
        <taxon>Solaneae</taxon>
        <taxon>Solanum</taxon>
    </lineage>
</organism>
<dbReference type="InterPro" id="IPR036312">
    <property type="entry name" value="Bifun_inhib/LTP/seed_sf"/>
</dbReference>
<protein>
    <recommendedName>
        <fullName evidence="4">Non-specific lipid-transfer protein</fullName>
    </recommendedName>
</protein>
<comment type="similarity">
    <text evidence="1 4">Belongs to the plant LTP family.</text>
</comment>
<feature type="signal peptide" evidence="5">
    <location>
        <begin position="1"/>
        <end position="27"/>
    </location>
</feature>
<evidence type="ECO:0000256" key="2">
    <source>
        <dbReference type="ARBA" id="ARBA00022448"/>
    </source>
</evidence>
<feature type="domain" description="Bifunctional inhibitor/plant lipid transfer protein/seed storage helical" evidence="6">
    <location>
        <begin position="148"/>
        <end position="233"/>
    </location>
</feature>
<dbReference type="AlphaFoldDB" id="A0A9J5XVN0"/>
<dbReference type="SUPFAM" id="SSF47699">
    <property type="entry name" value="Bifunctional inhibitor/lipid-transfer protein/seed storage 2S albumin"/>
    <property type="match status" value="2"/>
</dbReference>
<comment type="caution">
    <text evidence="7">The sequence shown here is derived from an EMBL/GenBank/DDBJ whole genome shotgun (WGS) entry which is preliminary data.</text>
</comment>
<dbReference type="GO" id="GO:0008289">
    <property type="term" value="F:lipid binding"/>
    <property type="evidence" value="ECO:0007669"/>
    <property type="project" value="UniProtKB-KW"/>
</dbReference>
<sequence length="237" mass="24529">MAFSQMQKISAFCFLLCIVIISPQAEAAISCNTVYSKLMPCLSYLMGGSNKAAAPAGCCNGIQSLYTAASTTTDRQGVCSCLKSGAASLGNSIDTSKAATLLSKCGVTVPYKISPDIDCSKLVKPLSLLFLIYIVIAASPCVDAAITCSSVFNGLIPCLSYVVNGGKVPPTCCRGIKSLYGIAKTTADRQGVCSCLKMAASSVSGIDFKKAAALPGKCGVKNIPFKISPKVDCSKVR</sequence>
<dbReference type="PRINTS" id="PR00382">
    <property type="entry name" value="LIPIDTRNSFER"/>
</dbReference>
<proteinExistence type="inferred from homology"/>
<reference evidence="7 8" key="1">
    <citation type="submission" date="2020-09" db="EMBL/GenBank/DDBJ databases">
        <title>De no assembly of potato wild relative species, Solanum commersonii.</title>
        <authorList>
            <person name="Cho K."/>
        </authorList>
    </citation>
    <scope>NUCLEOTIDE SEQUENCE [LARGE SCALE GENOMIC DNA]</scope>
    <source>
        <strain evidence="7">LZ3.2</strain>
        <tissue evidence="7">Leaf</tissue>
    </source>
</reference>
<evidence type="ECO:0000256" key="4">
    <source>
        <dbReference type="RuleBase" id="RU000628"/>
    </source>
</evidence>
<dbReference type="PROSITE" id="PS00597">
    <property type="entry name" value="PLANT_LTP"/>
    <property type="match status" value="1"/>
</dbReference>
<gene>
    <name evidence="7" type="ORF">H5410_042308</name>
</gene>
<dbReference type="InterPro" id="IPR000528">
    <property type="entry name" value="Plant_nsLTP"/>
</dbReference>
<feature type="domain" description="Bifunctional inhibitor/plant lipid transfer protein/seed storage helical" evidence="6">
    <location>
        <begin position="31"/>
        <end position="119"/>
    </location>
</feature>
<keyword evidence="5" id="KW-0732">Signal</keyword>
<comment type="function">
    <text evidence="4">Plant non-specific lipid-transfer proteins transfer phospholipids as well as galactolipids across membranes. May play a role in wax or cutin deposition in the cell walls of expanding epidermal cells and certain secretory tissues.</text>
</comment>
<dbReference type="EMBL" id="JACXVP010000008">
    <property type="protein sequence ID" value="KAG5591794.1"/>
    <property type="molecule type" value="Genomic_DNA"/>
</dbReference>
<dbReference type="PANTHER" id="PTHR33076">
    <property type="entry name" value="NON-SPECIFIC LIPID-TRANSFER PROTEIN 2-RELATED"/>
    <property type="match status" value="1"/>
</dbReference>
<evidence type="ECO:0000256" key="1">
    <source>
        <dbReference type="ARBA" id="ARBA00009748"/>
    </source>
</evidence>
<feature type="chain" id="PRO_5039895168" description="Non-specific lipid-transfer protein" evidence="5">
    <location>
        <begin position="28"/>
        <end position="237"/>
    </location>
</feature>
<evidence type="ECO:0000313" key="8">
    <source>
        <dbReference type="Proteomes" id="UP000824120"/>
    </source>
</evidence>
<keyword evidence="2 4" id="KW-0813">Transport</keyword>
<dbReference type="InterPro" id="IPR016140">
    <property type="entry name" value="Bifunc_inhib/LTP/seed_store"/>
</dbReference>
<dbReference type="Proteomes" id="UP000824120">
    <property type="component" value="Chromosome 8"/>
</dbReference>
<evidence type="ECO:0000256" key="3">
    <source>
        <dbReference type="ARBA" id="ARBA00023121"/>
    </source>
</evidence>
<evidence type="ECO:0000259" key="6">
    <source>
        <dbReference type="SMART" id="SM00499"/>
    </source>
</evidence>
<dbReference type="SMART" id="SM00499">
    <property type="entry name" value="AAI"/>
    <property type="match status" value="2"/>
</dbReference>
<evidence type="ECO:0000256" key="5">
    <source>
        <dbReference type="SAM" id="SignalP"/>
    </source>
</evidence>
<dbReference type="GO" id="GO:0006869">
    <property type="term" value="P:lipid transport"/>
    <property type="evidence" value="ECO:0007669"/>
    <property type="project" value="InterPro"/>
</dbReference>
<accession>A0A9J5XVN0</accession>
<dbReference type="OrthoDB" id="1890443at2759"/>
<dbReference type="Gene3D" id="1.10.110.10">
    <property type="entry name" value="Plant lipid-transfer and hydrophobic proteins"/>
    <property type="match status" value="2"/>
</dbReference>
<name>A0A9J5XVN0_SOLCO</name>
<keyword evidence="8" id="KW-1185">Reference proteome</keyword>
<dbReference type="CDD" id="cd01960">
    <property type="entry name" value="nsLTP1"/>
    <property type="match status" value="2"/>
</dbReference>
<dbReference type="Pfam" id="PF00234">
    <property type="entry name" value="Tryp_alpha_amyl"/>
    <property type="match status" value="2"/>
</dbReference>
<keyword evidence="3 4" id="KW-0446">Lipid-binding</keyword>
<evidence type="ECO:0000313" key="7">
    <source>
        <dbReference type="EMBL" id="KAG5591794.1"/>
    </source>
</evidence>